<dbReference type="PANTHER" id="PTHR31152">
    <property type="entry name" value="PLAC8 FAMILY PROTEIN"/>
    <property type="match status" value="1"/>
</dbReference>
<keyword evidence="4" id="KW-1185">Reference proteome</keyword>
<dbReference type="EMBL" id="CACTIH010000021">
    <property type="protein sequence ID" value="CAA2935012.1"/>
    <property type="molecule type" value="Genomic_DNA"/>
</dbReference>
<dbReference type="Proteomes" id="UP000594638">
    <property type="component" value="Unassembled WGS sequence"/>
</dbReference>
<keyword evidence="2" id="KW-0732">Signal</keyword>
<feature type="region of interest" description="Disordered" evidence="1">
    <location>
        <begin position="145"/>
        <end position="165"/>
    </location>
</feature>
<proteinExistence type="predicted"/>
<dbReference type="Gramene" id="OE9A071718T1">
    <property type="protein sequence ID" value="OE9A071718C1"/>
    <property type="gene ID" value="OE9A071718"/>
</dbReference>
<dbReference type="OrthoDB" id="998115at2759"/>
<comment type="caution">
    <text evidence="3">The sequence shown here is derived from an EMBL/GenBank/DDBJ whole genome shotgun (WGS) entry which is preliminary data.</text>
</comment>
<gene>
    <name evidence="3" type="ORF">OLEA9_A071718</name>
</gene>
<sequence length="250" mass="27242">MTCLGIHAVGITCLVAVDAEKVTALNFVFARGFSSALQILLPQHALCCKMSSTYKQRNRLSCIFSIIALLVGSEDIEEASQLLNCLSDMGLPLYSFKFYLRNLLYHGLHFVQTQHMIGMDKRDGMFGAPSVMAAPPVQQICRIDQPVPPQVGYPPPPPYGQPPTYPPPVYGMPPAYPPPPTVYGPHTGYPPPPPRYGHPPGYPSLPQPQAEGCPSPPQPRPKPQLQGYPPTTYPSQGYGYPPANYPSSPT</sequence>
<accession>A0A8S0P9K1</accession>
<name>A0A8S0P9K1_OLEEU</name>
<feature type="chain" id="PRO_5035939076" evidence="2">
    <location>
        <begin position="20"/>
        <end position="250"/>
    </location>
</feature>
<reference evidence="3 4" key="1">
    <citation type="submission" date="2019-12" db="EMBL/GenBank/DDBJ databases">
        <authorList>
            <person name="Alioto T."/>
            <person name="Alioto T."/>
            <person name="Gomez Garrido J."/>
        </authorList>
    </citation>
    <scope>NUCLEOTIDE SEQUENCE [LARGE SCALE GENOMIC DNA]</scope>
</reference>
<dbReference type="PANTHER" id="PTHR31152:SF1">
    <property type="entry name" value="PLAC8 FAMILY PROTEIN"/>
    <property type="match status" value="1"/>
</dbReference>
<organism evidence="3 4">
    <name type="scientific">Olea europaea subsp. europaea</name>
    <dbReference type="NCBI Taxonomy" id="158383"/>
    <lineage>
        <taxon>Eukaryota</taxon>
        <taxon>Viridiplantae</taxon>
        <taxon>Streptophyta</taxon>
        <taxon>Embryophyta</taxon>
        <taxon>Tracheophyta</taxon>
        <taxon>Spermatophyta</taxon>
        <taxon>Magnoliopsida</taxon>
        <taxon>eudicotyledons</taxon>
        <taxon>Gunneridae</taxon>
        <taxon>Pentapetalae</taxon>
        <taxon>asterids</taxon>
        <taxon>lamiids</taxon>
        <taxon>Lamiales</taxon>
        <taxon>Oleaceae</taxon>
        <taxon>Oleeae</taxon>
        <taxon>Olea</taxon>
    </lineage>
</organism>
<feature type="region of interest" description="Disordered" evidence="1">
    <location>
        <begin position="184"/>
        <end position="250"/>
    </location>
</feature>
<evidence type="ECO:0000256" key="1">
    <source>
        <dbReference type="SAM" id="MobiDB-lite"/>
    </source>
</evidence>
<feature type="compositionally biased region" description="Pro residues" evidence="1">
    <location>
        <begin position="146"/>
        <end position="165"/>
    </location>
</feature>
<feature type="signal peptide" evidence="2">
    <location>
        <begin position="1"/>
        <end position="19"/>
    </location>
</feature>
<dbReference type="AlphaFoldDB" id="A0A8S0P9K1"/>
<dbReference type="PRINTS" id="PR01217">
    <property type="entry name" value="PRICHEXTENSN"/>
</dbReference>
<evidence type="ECO:0000313" key="4">
    <source>
        <dbReference type="Proteomes" id="UP000594638"/>
    </source>
</evidence>
<evidence type="ECO:0000313" key="3">
    <source>
        <dbReference type="EMBL" id="CAA2935012.1"/>
    </source>
</evidence>
<protein>
    <submittedName>
        <fullName evidence="3">Uncharacterized protein</fullName>
    </submittedName>
</protein>
<evidence type="ECO:0000256" key="2">
    <source>
        <dbReference type="SAM" id="SignalP"/>
    </source>
</evidence>
<feature type="compositionally biased region" description="Pro residues" evidence="1">
    <location>
        <begin position="184"/>
        <end position="206"/>
    </location>
</feature>